<feature type="domain" description="TRAM" evidence="6">
    <location>
        <begin position="247"/>
        <end position="308"/>
    </location>
</feature>
<dbReference type="PROSITE" id="PS50926">
    <property type="entry name" value="TRAM"/>
    <property type="match status" value="1"/>
</dbReference>
<evidence type="ECO:0000256" key="5">
    <source>
        <dbReference type="SAM" id="Phobius"/>
    </source>
</evidence>
<dbReference type="PATRIC" id="fig|1620410.3.peg.207"/>
<feature type="transmembrane region" description="Helical" evidence="5">
    <location>
        <begin position="60"/>
        <end position="82"/>
    </location>
</feature>
<dbReference type="EMBL" id="LCIJ01000010">
    <property type="protein sequence ID" value="KKT52681.1"/>
    <property type="molecule type" value="Genomic_DNA"/>
</dbReference>
<dbReference type="InterPro" id="IPR052041">
    <property type="entry name" value="Nucleic_acid_metab_PIN/TRAM"/>
</dbReference>
<evidence type="ECO:0000313" key="8">
    <source>
        <dbReference type="Proteomes" id="UP000034752"/>
    </source>
</evidence>
<name>A0A0G1HZV6_UNCK3</name>
<keyword evidence="3" id="KW-0378">Hydrolase</keyword>
<keyword evidence="5" id="KW-1133">Transmembrane helix</keyword>
<evidence type="ECO:0000256" key="3">
    <source>
        <dbReference type="ARBA" id="ARBA00022801"/>
    </source>
</evidence>
<dbReference type="PANTHER" id="PTHR11603:SF147">
    <property type="entry name" value="MEMBRANE PROTEIN"/>
    <property type="match status" value="1"/>
</dbReference>
<proteinExistence type="predicted"/>
<evidence type="ECO:0000256" key="2">
    <source>
        <dbReference type="ARBA" id="ARBA00022722"/>
    </source>
</evidence>
<keyword evidence="2" id="KW-0540">Nuclease</keyword>
<keyword evidence="4" id="KW-0460">Magnesium</keyword>
<dbReference type="SMART" id="SM00670">
    <property type="entry name" value="PINc"/>
    <property type="match status" value="1"/>
</dbReference>
<dbReference type="PANTHER" id="PTHR11603">
    <property type="entry name" value="AAA FAMILY ATPASE"/>
    <property type="match status" value="1"/>
</dbReference>
<dbReference type="AlphaFoldDB" id="A0A0G1HZV6"/>
<comment type="caution">
    <text evidence="7">The sequence shown here is derived from an EMBL/GenBank/DDBJ whole genome shotgun (WGS) entry which is preliminary data.</text>
</comment>
<accession>A0A0G1HZV6</accession>
<dbReference type="InterPro" id="IPR002792">
    <property type="entry name" value="TRAM_dom"/>
</dbReference>
<dbReference type="SUPFAM" id="SSF88723">
    <property type="entry name" value="PIN domain-like"/>
    <property type="match status" value="1"/>
</dbReference>
<organism evidence="7 8">
    <name type="scientific">candidate division Kazan bacterium GW2011_GWA1_44_22</name>
    <dbReference type="NCBI Taxonomy" id="1620410"/>
    <lineage>
        <taxon>Bacteria</taxon>
        <taxon>Bacteria division Kazan-3B-28</taxon>
    </lineage>
</organism>
<gene>
    <name evidence="7" type="ORF">VE96_C0010G0002</name>
</gene>
<feature type="transmembrane region" description="Helical" evidence="5">
    <location>
        <begin position="33"/>
        <end position="54"/>
    </location>
</feature>
<comment type="cofactor">
    <cofactor evidence="1">
        <name>Mg(2+)</name>
        <dbReference type="ChEBI" id="CHEBI:18420"/>
    </cofactor>
</comment>
<dbReference type="CDD" id="cd09877">
    <property type="entry name" value="PIN_YacL-like"/>
    <property type="match status" value="1"/>
</dbReference>
<protein>
    <submittedName>
        <fullName evidence="7">PilT protein domain protein</fullName>
    </submittedName>
</protein>
<evidence type="ECO:0000313" key="7">
    <source>
        <dbReference type="EMBL" id="KKT52681.1"/>
    </source>
</evidence>
<evidence type="ECO:0000256" key="1">
    <source>
        <dbReference type="ARBA" id="ARBA00001946"/>
    </source>
</evidence>
<dbReference type="GO" id="GO:0004518">
    <property type="term" value="F:nuclease activity"/>
    <property type="evidence" value="ECO:0007669"/>
    <property type="project" value="UniProtKB-KW"/>
</dbReference>
<feature type="transmembrane region" description="Helical" evidence="5">
    <location>
        <begin position="6"/>
        <end position="26"/>
    </location>
</feature>
<dbReference type="Proteomes" id="UP000034752">
    <property type="component" value="Unassembled WGS sequence"/>
</dbReference>
<dbReference type="Gene3D" id="3.40.50.1010">
    <property type="entry name" value="5'-nuclease"/>
    <property type="match status" value="1"/>
</dbReference>
<dbReference type="GO" id="GO:0016787">
    <property type="term" value="F:hydrolase activity"/>
    <property type="evidence" value="ECO:0007669"/>
    <property type="project" value="UniProtKB-KW"/>
</dbReference>
<dbReference type="Pfam" id="PF01938">
    <property type="entry name" value="TRAM"/>
    <property type="match status" value="1"/>
</dbReference>
<sequence length="315" mass="34806">MLLGQIFGVIVLVLLVTYLVFIKRAIAVRSADFAIIIVGVILGLSIGALISLPFNKLEGWLVQWLPLAINIFSVAVVTTYFYSQRANINKFFGQLITFLASIASSRKELALGSGGSGEDVLIDTSAIIDGRVLEIVRTGFLSGKLLVPKFVLTELQNIADSPDDLRRSRGRRGLDILHELRREKVVQVVVIEDDFPSELDVDAKMVRLAKKRHVRLMTVDYNLNRVANIQGITVMNVNELNNALRPVVLPGEELKIKLVQEGKDRHQGVGYLDDGTMVVVENGNKLIGQEVKVMVTRVFQTVAGKMIFATINGNQ</sequence>
<keyword evidence="5" id="KW-0472">Membrane</keyword>
<evidence type="ECO:0000256" key="4">
    <source>
        <dbReference type="ARBA" id="ARBA00022842"/>
    </source>
</evidence>
<dbReference type="InterPro" id="IPR002716">
    <property type="entry name" value="PIN_dom"/>
</dbReference>
<reference evidence="7 8" key="1">
    <citation type="journal article" date="2015" name="Nature">
        <title>rRNA introns, odd ribosomes, and small enigmatic genomes across a large radiation of phyla.</title>
        <authorList>
            <person name="Brown C.T."/>
            <person name="Hug L.A."/>
            <person name="Thomas B.C."/>
            <person name="Sharon I."/>
            <person name="Castelle C.J."/>
            <person name="Singh A."/>
            <person name="Wilkins M.J."/>
            <person name="Williams K.H."/>
            <person name="Banfield J.F."/>
        </authorList>
    </citation>
    <scope>NUCLEOTIDE SEQUENCE [LARGE SCALE GENOMIC DNA]</scope>
</reference>
<dbReference type="InterPro" id="IPR029060">
    <property type="entry name" value="PIN-like_dom_sf"/>
</dbReference>
<evidence type="ECO:0000259" key="6">
    <source>
        <dbReference type="PROSITE" id="PS50926"/>
    </source>
</evidence>
<keyword evidence="5" id="KW-0812">Transmembrane</keyword>